<evidence type="ECO:0000313" key="1">
    <source>
        <dbReference type="EMBL" id="KAK1757721.1"/>
    </source>
</evidence>
<name>A0AAJ0F796_9PEZI</name>
<accession>A0AAJ0F796</accession>
<reference evidence="1" key="1">
    <citation type="submission" date="2023-06" db="EMBL/GenBank/DDBJ databases">
        <title>Genome-scale phylogeny and comparative genomics of the fungal order Sordariales.</title>
        <authorList>
            <consortium name="Lawrence Berkeley National Laboratory"/>
            <person name="Hensen N."/>
            <person name="Bonometti L."/>
            <person name="Westerberg I."/>
            <person name="Brannstrom I.O."/>
            <person name="Guillou S."/>
            <person name="Cros-Aarteil S."/>
            <person name="Calhoun S."/>
            <person name="Haridas S."/>
            <person name="Kuo A."/>
            <person name="Mondo S."/>
            <person name="Pangilinan J."/>
            <person name="Riley R."/>
            <person name="Labutti K."/>
            <person name="Andreopoulos B."/>
            <person name="Lipzen A."/>
            <person name="Chen C."/>
            <person name="Yanf M."/>
            <person name="Daum C."/>
            <person name="Ng V."/>
            <person name="Clum A."/>
            <person name="Steindorff A."/>
            <person name="Ohm R."/>
            <person name="Martin F."/>
            <person name="Silar P."/>
            <person name="Natvig D."/>
            <person name="Lalanne C."/>
            <person name="Gautier V."/>
            <person name="Ament-Velasquez S.L."/>
            <person name="Kruys A."/>
            <person name="Hutchinson M.I."/>
            <person name="Powell A.J."/>
            <person name="Barry K."/>
            <person name="Miller A.N."/>
            <person name="Grigoriev I.V."/>
            <person name="Debuchy R."/>
            <person name="Gladieux P."/>
            <person name="Thoren M.H."/>
            <person name="Johannesson H."/>
        </authorList>
    </citation>
    <scope>NUCLEOTIDE SEQUENCE</scope>
    <source>
        <strain evidence="1">PSN4</strain>
    </source>
</reference>
<proteinExistence type="predicted"/>
<organism evidence="1 2">
    <name type="scientific">Echria macrotheca</name>
    <dbReference type="NCBI Taxonomy" id="438768"/>
    <lineage>
        <taxon>Eukaryota</taxon>
        <taxon>Fungi</taxon>
        <taxon>Dikarya</taxon>
        <taxon>Ascomycota</taxon>
        <taxon>Pezizomycotina</taxon>
        <taxon>Sordariomycetes</taxon>
        <taxon>Sordariomycetidae</taxon>
        <taxon>Sordariales</taxon>
        <taxon>Schizotheciaceae</taxon>
        <taxon>Echria</taxon>
    </lineage>
</organism>
<evidence type="ECO:0000313" key="2">
    <source>
        <dbReference type="Proteomes" id="UP001239445"/>
    </source>
</evidence>
<dbReference type="Proteomes" id="UP001239445">
    <property type="component" value="Unassembled WGS sequence"/>
</dbReference>
<keyword evidence="2" id="KW-1185">Reference proteome</keyword>
<protein>
    <submittedName>
        <fullName evidence="1">Uncharacterized protein</fullName>
    </submittedName>
</protein>
<comment type="caution">
    <text evidence="1">The sequence shown here is derived from an EMBL/GenBank/DDBJ whole genome shotgun (WGS) entry which is preliminary data.</text>
</comment>
<sequence length="348" mass="38591">MFIQQVAKHHGVAIQVDDGGASLSIHSFSYRKAKQTRADLDYYFSDHAGELPAYDGAVLVASPVNDLGAAIFVLDKGDASGARPIIDAQAMATMDLPSMASDLTLMIADKVRLQDTLSPAIRGLRFFAGKMRLRVHFGRLLMGEWEKDRNHYSLGDLRSLLGCTGCRGTSSINPCISPNYSLESLRSKLSTVVTFKSPTAALAGDSDVQPVYSVFLHTKTIVIESEIGTARGQGDTIDYYFGPFQAHFRDDRHRGLTILQSCPHRRYDWLLVLHNFLNDGQLGGAMPFTPWDLTNSARFTQTPPGEFPRFSLPGHFVKAHDIEGIFAKRSWTYSVNAYYDVEVSQVFE</sequence>
<dbReference type="EMBL" id="MU839830">
    <property type="protein sequence ID" value="KAK1757721.1"/>
    <property type="molecule type" value="Genomic_DNA"/>
</dbReference>
<dbReference type="AlphaFoldDB" id="A0AAJ0F796"/>
<gene>
    <name evidence="1" type="ORF">QBC47DRAFT_164300</name>
</gene>